<evidence type="ECO:0000256" key="4">
    <source>
        <dbReference type="ARBA" id="ARBA00022771"/>
    </source>
</evidence>
<evidence type="ECO:0000256" key="3">
    <source>
        <dbReference type="ARBA" id="ARBA00022723"/>
    </source>
</evidence>
<evidence type="ECO:0000259" key="8">
    <source>
        <dbReference type="SMART" id="SM01328"/>
    </source>
</evidence>
<dbReference type="GO" id="GO:0051205">
    <property type="term" value="P:protein insertion into membrane"/>
    <property type="evidence" value="ECO:0007669"/>
    <property type="project" value="TreeGrafter"/>
</dbReference>
<comment type="caution">
    <text evidence="9">The sequence shown here is derived from an EMBL/GenBank/DDBJ whole genome shotgun (WGS) entry which is preliminary data.</text>
</comment>
<organism evidence="9 10">
    <name type="scientific">Hymenochirus boettgeri</name>
    <name type="common">Congo dwarf clawed frog</name>
    <dbReference type="NCBI Taxonomy" id="247094"/>
    <lineage>
        <taxon>Eukaryota</taxon>
        <taxon>Metazoa</taxon>
        <taxon>Chordata</taxon>
        <taxon>Craniata</taxon>
        <taxon>Vertebrata</taxon>
        <taxon>Euteleostomi</taxon>
        <taxon>Amphibia</taxon>
        <taxon>Batrachia</taxon>
        <taxon>Anura</taxon>
        <taxon>Pipoidea</taxon>
        <taxon>Pipidae</taxon>
        <taxon>Pipinae</taxon>
        <taxon>Hymenochirus</taxon>
    </lineage>
</organism>
<accession>A0A8T2JIQ6</accession>
<protein>
    <recommendedName>
        <fullName evidence="8">3CxxC-type domain-containing protein</fullName>
    </recommendedName>
</protein>
<dbReference type="InterPro" id="IPR026096">
    <property type="entry name" value="R-trans_p"/>
</dbReference>
<evidence type="ECO:0000313" key="9">
    <source>
        <dbReference type="EMBL" id="KAG8445059.1"/>
    </source>
</evidence>
<keyword evidence="3" id="KW-0479">Metal-binding</keyword>
<keyword evidence="6" id="KW-1133">Transmembrane helix</keyword>
<evidence type="ECO:0000256" key="7">
    <source>
        <dbReference type="ARBA" id="ARBA00023136"/>
    </source>
</evidence>
<name>A0A8T2JIQ6_9PIPI</name>
<dbReference type="OrthoDB" id="8121437at2759"/>
<keyword evidence="7" id="KW-0472">Membrane</keyword>
<keyword evidence="2" id="KW-0812">Transmembrane</keyword>
<dbReference type="AlphaFoldDB" id="A0A8T2JIQ6"/>
<evidence type="ECO:0000256" key="2">
    <source>
        <dbReference type="ARBA" id="ARBA00022692"/>
    </source>
</evidence>
<dbReference type="InterPro" id="IPR027377">
    <property type="entry name" value="ZAR1/RTP1-5-like_Znf-3CxxC"/>
</dbReference>
<comment type="subcellular location">
    <subcellularLocation>
        <location evidence="1">Membrane</location>
        <topology evidence="1">Single-pass membrane protein</topology>
    </subcellularLocation>
</comment>
<keyword evidence="5" id="KW-0862">Zinc</keyword>
<gene>
    <name evidence="9" type="ORF">GDO86_009994</name>
</gene>
<dbReference type="GO" id="GO:0031849">
    <property type="term" value="F:olfactory receptor binding"/>
    <property type="evidence" value="ECO:0007669"/>
    <property type="project" value="TreeGrafter"/>
</dbReference>
<dbReference type="Proteomes" id="UP000812440">
    <property type="component" value="Chromosome 5"/>
</dbReference>
<dbReference type="SMART" id="SM01328">
    <property type="entry name" value="zf-3CxxC"/>
    <property type="match status" value="1"/>
</dbReference>
<keyword evidence="4" id="KW-0863">Zinc-finger</keyword>
<dbReference type="GO" id="GO:0006612">
    <property type="term" value="P:protein targeting to membrane"/>
    <property type="evidence" value="ECO:0007669"/>
    <property type="project" value="TreeGrafter"/>
</dbReference>
<evidence type="ECO:0000256" key="5">
    <source>
        <dbReference type="ARBA" id="ARBA00022833"/>
    </source>
</evidence>
<proteinExistence type="predicted"/>
<dbReference type="GO" id="GO:0016020">
    <property type="term" value="C:membrane"/>
    <property type="evidence" value="ECO:0007669"/>
    <property type="project" value="UniProtKB-SubCell"/>
</dbReference>
<dbReference type="GO" id="GO:0008270">
    <property type="term" value="F:zinc ion binding"/>
    <property type="evidence" value="ECO:0007669"/>
    <property type="project" value="UniProtKB-KW"/>
</dbReference>
<sequence length="168" mass="19862">MEDDNWSEAFLSMQENELEQHYGHRWTLHIKNNLVDLTSNNKQNGWKDYITTSFGRFVCSQCHHFWMSARVSLLFHFCSKSEGGKVNLRVYRQKCRNCTSEEMITATFKRDKINEVLMRLITRIKKKCYNERIELGPHFHHLEITKPHEVKFCEACILGKCSRTADAS</sequence>
<evidence type="ECO:0000256" key="1">
    <source>
        <dbReference type="ARBA" id="ARBA00004167"/>
    </source>
</evidence>
<evidence type="ECO:0000256" key="6">
    <source>
        <dbReference type="ARBA" id="ARBA00022989"/>
    </source>
</evidence>
<keyword evidence="10" id="KW-1185">Reference proteome</keyword>
<dbReference type="Pfam" id="PF13695">
    <property type="entry name" value="Zn_ribbon_3CxxC"/>
    <property type="match status" value="1"/>
</dbReference>
<evidence type="ECO:0000313" key="10">
    <source>
        <dbReference type="Proteomes" id="UP000812440"/>
    </source>
</evidence>
<dbReference type="PANTHER" id="PTHR14402">
    <property type="entry name" value="RECEPTOR TRANSPORTING PROTEIN"/>
    <property type="match status" value="1"/>
</dbReference>
<feature type="domain" description="3CxxC-type" evidence="8">
    <location>
        <begin position="52"/>
        <end position="159"/>
    </location>
</feature>
<dbReference type="EMBL" id="JAACNH010000004">
    <property type="protein sequence ID" value="KAG8445059.1"/>
    <property type="molecule type" value="Genomic_DNA"/>
</dbReference>
<reference evidence="9" key="1">
    <citation type="thesis" date="2020" institute="ProQuest LLC" country="789 East Eisenhower Parkway, Ann Arbor, MI, USA">
        <title>Comparative Genomics and Chromosome Evolution.</title>
        <authorList>
            <person name="Mudd A.B."/>
        </authorList>
    </citation>
    <scope>NUCLEOTIDE SEQUENCE</scope>
    <source>
        <strain evidence="9">Female2</strain>
        <tissue evidence="9">Blood</tissue>
    </source>
</reference>
<dbReference type="PANTHER" id="PTHR14402:SF20">
    <property type="entry name" value="RECEPTOR-TRANSPORTING PROTEIN 2"/>
    <property type="match status" value="1"/>
</dbReference>